<evidence type="ECO:0000313" key="3">
    <source>
        <dbReference type="Proteomes" id="UP000796880"/>
    </source>
</evidence>
<dbReference type="InterPro" id="IPR023213">
    <property type="entry name" value="CAT-like_dom_sf"/>
</dbReference>
<gene>
    <name evidence="2" type="ORF">FNV43_RR27048</name>
</gene>
<dbReference type="EMBL" id="VOIH02000012">
    <property type="protein sequence ID" value="KAF3432308.1"/>
    <property type="molecule type" value="Genomic_DNA"/>
</dbReference>
<dbReference type="OrthoDB" id="1862401at2759"/>
<protein>
    <submittedName>
        <fullName evidence="2">Uncharacterized protein</fullName>
    </submittedName>
</protein>
<dbReference type="PANTHER" id="PTHR31642:SF266">
    <property type="entry name" value="HXXXD-TYPE ACYL-TRANSFERASE FAMILY PROTEIN"/>
    <property type="match status" value="1"/>
</dbReference>
<evidence type="ECO:0000256" key="1">
    <source>
        <dbReference type="ARBA" id="ARBA00009861"/>
    </source>
</evidence>
<comment type="caution">
    <text evidence="2">The sequence shown here is derived from an EMBL/GenBank/DDBJ whole genome shotgun (WGS) entry which is preliminary data.</text>
</comment>
<dbReference type="AlphaFoldDB" id="A0A8K0DNQ3"/>
<accession>A0A8K0DNQ3</accession>
<dbReference type="InterPro" id="IPR050317">
    <property type="entry name" value="Plant_Fungal_Acyltransferase"/>
</dbReference>
<keyword evidence="3" id="KW-1185">Reference proteome</keyword>
<dbReference type="Gene3D" id="3.30.559.10">
    <property type="entry name" value="Chloramphenicol acetyltransferase-like domain"/>
    <property type="match status" value="2"/>
</dbReference>
<dbReference type="PANTHER" id="PTHR31642">
    <property type="entry name" value="TRICHOTHECENE 3-O-ACETYLTRANSFERASE"/>
    <property type="match status" value="1"/>
</dbReference>
<organism evidence="2 3">
    <name type="scientific">Rhamnella rubrinervis</name>
    <dbReference type="NCBI Taxonomy" id="2594499"/>
    <lineage>
        <taxon>Eukaryota</taxon>
        <taxon>Viridiplantae</taxon>
        <taxon>Streptophyta</taxon>
        <taxon>Embryophyta</taxon>
        <taxon>Tracheophyta</taxon>
        <taxon>Spermatophyta</taxon>
        <taxon>Magnoliopsida</taxon>
        <taxon>eudicotyledons</taxon>
        <taxon>Gunneridae</taxon>
        <taxon>Pentapetalae</taxon>
        <taxon>rosids</taxon>
        <taxon>fabids</taxon>
        <taxon>Rosales</taxon>
        <taxon>Rhamnaceae</taxon>
        <taxon>rhamnoid group</taxon>
        <taxon>Rhamneae</taxon>
        <taxon>Rhamnella</taxon>
    </lineage>
</organism>
<dbReference type="Pfam" id="PF02458">
    <property type="entry name" value="Transferase"/>
    <property type="match status" value="1"/>
</dbReference>
<evidence type="ECO:0000313" key="2">
    <source>
        <dbReference type="EMBL" id="KAF3432308.1"/>
    </source>
</evidence>
<name>A0A8K0DNQ3_9ROSA</name>
<reference evidence="2" key="1">
    <citation type="submission" date="2020-03" db="EMBL/GenBank/DDBJ databases">
        <title>A high-quality chromosome-level genome assembly of a woody plant with both climbing and erect habits, Rhamnella rubrinervis.</title>
        <authorList>
            <person name="Lu Z."/>
            <person name="Yang Y."/>
            <person name="Zhu X."/>
            <person name="Sun Y."/>
        </authorList>
    </citation>
    <scope>NUCLEOTIDE SEQUENCE</scope>
    <source>
        <strain evidence="2">BYM</strain>
        <tissue evidence="2">Leaf</tissue>
    </source>
</reference>
<sequence length="480" mass="52719">MVSVSGGEFKVIASKKEVVAAALPLQEHWLPLSNLDLLLPPMDVGVFFCYKKPTASGSFGFMVGVLKKALAQALVSFYAFAGELVPNSVSEPELLCNNRGVDFIEAFADVDLQQLNLYNPDESIQAKLVPNKKHGVLAVQATELKCGGVVVACSFDHRIADAYSANMFLVSWAHMAAHDQYSKPLTLHPSFRRSLLNPRRPGSVDPSIDDMYMPVTALPPPAPTEDHLISRIYYVEAGELQHLQKLASSNGCKRTKLESFSALLWKLVAKCGTRGTSTNEHNSKSLCCKMGIVVDGRKRLSDQEDMGIDNKGLKAAADVNLMESYFGNVLSIPFGSKMVDELVENPLDWVAGEVHDFIQGAVTKEHFLGLIDWVEAHRPVPGLAKIYGSGSEDGPAFVVSSGQRFPVSKVDFGWGRPFFGSYHFPWGGDAGYVMPMPTATGNGDWVVYMHLSKRQLEFIEKEAAQVFRPLTFHYLDSLSV</sequence>
<dbReference type="Proteomes" id="UP000796880">
    <property type="component" value="Unassembled WGS sequence"/>
</dbReference>
<proteinExistence type="inferred from homology"/>
<dbReference type="GO" id="GO:0016747">
    <property type="term" value="F:acyltransferase activity, transferring groups other than amino-acyl groups"/>
    <property type="evidence" value="ECO:0007669"/>
    <property type="project" value="TreeGrafter"/>
</dbReference>
<comment type="similarity">
    <text evidence="1">Belongs to the plant acyltransferase family.</text>
</comment>